<protein>
    <submittedName>
        <fullName evidence="1">Uncharacterized protein</fullName>
    </submittedName>
</protein>
<sequence length="154" mass="17546">MSNMRHKLNRCTPSDFPYRFSTPSSTRCPYLPADFDITDASHLMLGFPIACGQSWILPSPVHEDAQHVSFVHGRAWPLMLDAWRRIDDVSSNLDPAQRVIVVDDQAEIRPDCAQVRSITHFGGGEKINEDHHARLRLFQTSILTSRYCIGREAR</sequence>
<organism evidence="1 2">
    <name type="scientific">Galerina marginata (strain CBS 339.88)</name>
    <dbReference type="NCBI Taxonomy" id="685588"/>
    <lineage>
        <taxon>Eukaryota</taxon>
        <taxon>Fungi</taxon>
        <taxon>Dikarya</taxon>
        <taxon>Basidiomycota</taxon>
        <taxon>Agaricomycotina</taxon>
        <taxon>Agaricomycetes</taxon>
        <taxon>Agaricomycetidae</taxon>
        <taxon>Agaricales</taxon>
        <taxon>Agaricineae</taxon>
        <taxon>Strophariaceae</taxon>
        <taxon>Galerina</taxon>
    </lineage>
</organism>
<name>A0A067T583_GALM3</name>
<gene>
    <name evidence="1" type="ORF">GALMADRAFT_405893</name>
</gene>
<proteinExistence type="predicted"/>
<dbReference type="Proteomes" id="UP000027222">
    <property type="component" value="Unassembled WGS sequence"/>
</dbReference>
<dbReference type="HOGENOM" id="CLU_1704339_0_0_1"/>
<dbReference type="AlphaFoldDB" id="A0A067T583"/>
<evidence type="ECO:0000313" key="1">
    <source>
        <dbReference type="EMBL" id="KDR77467.1"/>
    </source>
</evidence>
<accession>A0A067T583</accession>
<keyword evidence="2" id="KW-1185">Reference proteome</keyword>
<dbReference type="EMBL" id="KL142376">
    <property type="protein sequence ID" value="KDR77467.1"/>
    <property type="molecule type" value="Genomic_DNA"/>
</dbReference>
<reference evidence="2" key="1">
    <citation type="journal article" date="2014" name="Proc. Natl. Acad. Sci. U.S.A.">
        <title>Extensive sampling of basidiomycete genomes demonstrates inadequacy of the white-rot/brown-rot paradigm for wood decay fungi.</title>
        <authorList>
            <person name="Riley R."/>
            <person name="Salamov A.A."/>
            <person name="Brown D.W."/>
            <person name="Nagy L.G."/>
            <person name="Floudas D."/>
            <person name="Held B.W."/>
            <person name="Levasseur A."/>
            <person name="Lombard V."/>
            <person name="Morin E."/>
            <person name="Otillar R."/>
            <person name="Lindquist E.A."/>
            <person name="Sun H."/>
            <person name="LaButti K.M."/>
            <person name="Schmutz J."/>
            <person name="Jabbour D."/>
            <person name="Luo H."/>
            <person name="Baker S.E."/>
            <person name="Pisabarro A.G."/>
            <person name="Walton J.D."/>
            <person name="Blanchette R.A."/>
            <person name="Henrissat B."/>
            <person name="Martin F."/>
            <person name="Cullen D."/>
            <person name="Hibbett D.S."/>
            <person name="Grigoriev I.V."/>
        </authorList>
    </citation>
    <scope>NUCLEOTIDE SEQUENCE [LARGE SCALE GENOMIC DNA]</scope>
    <source>
        <strain evidence="2">CBS 339.88</strain>
    </source>
</reference>
<evidence type="ECO:0000313" key="2">
    <source>
        <dbReference type="Proteomes" id="UP000027222"/>
    </source>
</evidence>